<evidence type="ECO:0000313" key="2">
    <source>
        <dbReference type="Proteomes" id="UP000242752"/>
    </source>
</evidence>
<evidence type="ECO:0000313" key="1">
    <source>
        <dbReference type="EMBL" id="PNZ29436.1"/>
    </source>
</evidence>
<protein>
    <submittedName>
        <fullName evidence="1">Uncharacterized protein</fullName>
    </submittedName>
</protein>
<dbReference type="EMBL" id="PPRF01000015">
    <property type="protein sequence ID" value="PNZ29436.1"/>
    <property type="molecule type" value="Genomic_DNA"/>
</dbReference>
<dbReference type="Proteomes" id="UP000242752">
    <property type="component" value="Unassembled WGS sequence"/>
</dbReference>
<reference evidence="1 2" key="1">
    <citation type="submission" date="2017-08" db="EMBL/GenBank/DDBJ databases">
        <title>Draft genome sequences of 64 type strains of genus Staph aureus.</title>
        <authorList>
            <person name="Cole K."/>
            <person name="Golubchik T."/>
            <person name="Russell J."/>
            <person name="Foster D."/>
            <person name="Llewelyn M."/>
            <person name="Wilson D."/>
            <person name="Crook D."/>
            <person name="Paul J."/>
        </authorList>
    </citation>
    <scope>NUCLEOTIDE SEQUENCE [LARGE SCALE GENOMIC DNA]</scope>
    <source>
        <strain evidence="1 2">DSM 21968</strain>
    </source>
</reference>
<name>A0A2K3YV02_9STAP</name>
<gene>
    <name evidence="1" type="ORF">CD122_01995</name>
</gene>
<proteinExistence type="predicted"/>
<dbReference type="AlphaFoldDB" id="A0A2K3YV02"/>
<accession>A0A2K3YV02</accession>
<dbReference type="OrthoDB" id="2390372at2"/>
<organism evidence="1 2">
    <name type="scientific">Staphylococcus rostri</name>
    <dbReference type="NCBI Taxonomy" id="522262"/>
    <lineage>
        <taxon>Bacteria</taxon>
        <taxon>Bacillati</taxon>
        <taxon>Bacillota</taxon>
        <taxon>Bacilli</taxon>
        <taxon>Bacillales</taxon>
        <taxon>Staphylococcaceae</taxon>
        <taxon>Staphylococcus</taxon>
    </lineage>
</organism>
<sequence length="69" mass="8265">MKTIKFEDQMRHIRKNKEAALKATRAIFEDFNPGERKFDRPRKNPEKAKALAEFEKRFIAKQDEINKQS</sequence>
<keyword evidence="2" id="KW-1185">Reference proteome</keyword>
<comment type="caution">
    <text evidence="1">The sequence shown here is derived from an EMBL/GenBank/DDBJ whole genome shotgun (WGS) entry which is preliminary data.</text>
</comment>
<dbReference type="RefSeq" id="WP_103357346.1">
    <property type="nucleotide sequence ID" value="NZ_CP113107.1"/>
</dbReference>